<sequence length="461" mass="50107">MNGKLALVSATPAPYAASTSELTQALTARANPNRDIRVGLIIAAIFFVGLLGWAAVARLDAAAIAPGKLVVSGQRQTVQHRDGGVVAEVLVKEGQHVRQGDVLVRLAAADVEAQERALAGQSISLLAQRARLQAEQAGHAAIVPPREFATLQGPYRLDADRALQLQLNQMRTRMAVLSAQRGVLDQRTSQASSSGQGYSRQLASVEEQLRLIEDELASLKTVAEKGFVSRNRIRALERTKADLEGQRGQYAATVAQSGSQAGESRLQILEARNNYYERIATELREVETSLADILPRWDAARDQLARTQIRAPATGAVVGLTIFTRGGVIAAGQKLMDIVPDRAELKVEGRISPTNADDVRPGQRAFVRFDTLHEKSLPALEGVVTRFSADAMTDERTGETYYTAEISIPAEELRQVEELRGAHTLRAGIPVGIQIPTRKRTALEYVLEPLTGAMRRSLHEQ</sequence>
<keyword evidence="7 9" id="KW-1133">Transmembrane helix</keyword>
<dbReference type="InterPro" id="IPR050739">
    <property type="entry name" value="MFP"/>
</dbReference>
<evidence type="ECO:0000256" key="9">
    <source>
        <dbReference type="RuleBase" id="RU365093"/>
    </source>
</evidence>
<dbReference type="Pfam" id="PF25994">
    <property type="entry name" value="HH_AprE"/>
    <property type="match status" value="1"/>
</dbReference>
<keyword evidence="13" id="KW-1185">Reference proteome</keyword>
<evidence type="ECO:0000256" key="2">
    <source>
        <dbReference type="ARBA" id="ARBA00009477"/>
    </source>
</evidence>
<dbReference type="Gene3D" id="2.40.30.170">
    <property type="match status" value="1"/>
</dbReference>
<dbReference type="EMBL" id="JAMGBA010000004">
    <property type="protein sequence ID" value="MCL6699818.1"/>
    <property type="molecule type" value="Genomic_DNA"/>
</dbReference>
<evidence type="ECO:0000256" key="8">
    <source>
        <dbReference type="ARBA" id="ARBA00023136"/>
    </source>
</evidence>
<evidence type="ECO:0000313" key="13">
    <source>
        <dbReference type="Proteomes" id="UP001203410"/>
    </source>
</evidence>
<evidence type="ECO:0000259" key="11">
    <source>
        <dbReference type="Pfam" id="PF26002"/>
    </source>
</evidence>
<evidence type="ECO:0000256" key="7">
    <source>
        <dbReference type="ARBA" id="ARBA00022989"/>
    </source>
</evidence>
<evidence type="ECO:0000256" key="1">
    <source>
        <dbReference type="ARBA" id="ARBA00004377"/>
    </source>
</evidence>
<dbReference type="NCBIfam" id="TIGR01843">
    <property type="entry name" value="type_I_hlyD"/>
    <property type="match status" value="1"/>
</dbReference>
<dbReference type="PANTHER" id="PTHR30386:SF17">
    <property type="entry name" value="ALKALINE PROTEASE SECRETION PROTEIN APRE"/>
    <property type="match status" value="1"/>
</dbReference>
<dbReference type="Gene3D" id="2.40.50.100">
    <property type="match status" value="1"/>
</dbReference>
<feature type="transmembrane region" description="Helical" evidence="9">
    <location>
        <begin position="38"/>
        <end position="56"/>
    </location>
</feature>
<feature type="domain" description="AprE-like long alpha-helical hairpin" evidence="10">
    <location>
        <begin position="112"/>
        <end position="303"/>
    </location>
</feature>
<evidence type="ECO:0000256" key="4">
    <source>
        <dbReference type="ARBA" id="ARBA00022475"/>
    </source>
</evidence>
<evidence type="ECO:0000256" key="6">
    <source>
        <dbReference type="ARBA" id="ARBA00022692"/>
    </source>
</evidence>
<proteinExistence type="inferred from homology"/>
<comment type="subcellular location">
    <subcellularLocation>
        <location evidence="1 9">Cell inner membrane</location>
        <topology evidence="1 9">Single-pass membrane protein</topology>
    </subcellularLocation>
</comment>
<dbReference type="InterPro" id="IPR010129">
    <property type="entry name" value="T1SS_HlyD"/>
</dbReference>
<evidence type="ECO:0000313" key="12">
    <source>
        <dbReference type="EMBL" id="MCL6699818.1"/>
    </source>
</evidence>
<dbReference type="RefSeq" id="WP_249905273.1">
    <property type="nucleotide sequence ID" value="NZ_JAMGBA010000004.1"/>
</dbReference>
<keyword evidence="6 9" id="KW-0812">Transmembrane</keyword>
<keyword evidence="4 9" id="KW-1003">Cell membrane</keyword>
<dbReference type="Pfam" id="PF26002">
    <property type="entry name" value="Beta-barrel_AprE"/>
    <property type="match status" value="1"/>
</dbReference>
<dbReference type="Proteomes" id="UP001203410">
    <property type="component" value="Unassembled WGS sequence"/>
</dbReference>
<gene>
    <name evidence="12" type="ORF">LZ496_13640</name>
</gene>
<accession>A0ABT0RYE0</accession>
<dbReference type="PANTHER" id="PTHR30386">
    <property type="entry name" value="MEMBRANE FUSION SUBUNIT OF EMRAB-TOLC MULTIDRUG EFFLUX PUMP"/>
    <property type="match status" value="1"/>
</dbReference>
<reference evidence="12 13" key="1">
    <citation type="submission" date="2022-05" db="EMBL/GenBank/DDBJ databases">
        <authorList>
            <person name="Jo J.-H."/>
            <person name="Im W.-T."/>
        </authorList>
    </citation>
    <scope>NUCLEOTIDE SEQUENCE [LARGE SCALE GENOMIC DNA]</scope>
    <source>
        <strain evidence="12 13">NSE70-1</strain>
    </source>
</reference>
<dbReference type="PRINTS" id="PR01490">
    <property type="entry name" value="RTXTOXIND"/>
</dbReference>
<dbReference type="InterPro" id="IPR058781">
    <property type="entry name" value="HH_AprE-like"/>
</dbReference>
<evidence type="ECO:0000256" key="3">
    <source>
        <dbReference type="ARBA" id="ARBA00022448"/>
    </source>
</evidence>
<protein>
    <recommendedName>
        <fullName evidence="9">Membrane fusion protein (MFP) family protein</fullName>
    </recommendedName>
</protein>
<name>A0ABT0RYE0_9SPHN</name>
<keyword evidence="5 9" id="KW-0997">Cell inner membrane</keyword>
<feature type="domain" description="AprE-like beta-barrel" evidence="11">
    <location>
        <begin position="346"/>
        <end position="438"/>
    </location>
</feature>
<comment type="caution">
    <text evidence="12">The sequence shown here is derived from an EMBL/GenBank/DDBJ whole genome shotgun (WGS) entry which is preliminary data.</text>
</comment>
<dbReference type="InterPro" id="IPR058982">
    <property type="entry name" value="Beta-barrel_AprE"/>
</dbReference>
<evidence type="ECO:0000256" key="5">
    <source>
        <dbReference type="ARBA" id="ARBA00022519"/>
    </source>
</evidence>
<evidence type="ECO:0000259" key="10">
    <source>
        <dbReference type="Pfam" id="PF25994"/>
    </source>
</evidence>
<comment type="similarity">
    <text evidence="2 9">Belongs to the membrane fusion protein (MFP) (TC 8.A.1) family.</text>
</comment>
<organism evidence="12 13">
    <name type="scientific">Sphingomonas caseinilyticus</name>
    <dbReference type="NCBI Taxonomy" id="2908205"/>
    <lineage>
        <taxon>Bacteria</taxon>
        <taxon>Pseudomonadati</taxon>
        <taxon>Pseudomonadota</taxon>
        <taxon>Alphaproteobacteria</taxon>
        <taxon>Sphingomonadales</taxon>
        <taxon>Sphingomonadaceae</taxon>
        <taxon>Sphingomonas</taxon>
    </lineage>
</organism>
<keyword evidence="3 9" id="KW-0813">Transport</keyword>
<keyword evidence="8 9" id="KW-0472">Membrane</keyword>